<reference evidence="2" key="1">
    <citation type="journal article" date="2019" name="PLoS Negl. Trop. Dis.">
        <title>Revisiting the worldwide diversity of Leptospira species in the environment.</title>
        <authorList>
            <person name="Vincent A.T."/>
            <person name="Schiettekatte O."/>
            <person name="Bourhy P."/>
            <person name="Veyrier F.J."/>
            <person name="Picardeau M."/>
        </authorList>
    </citation>
    <scope>NUCLEOTIDE SEQUENCE [LARGE SCALE GENOMIC DNA]</scope>
    <source>
        <strain evidence="2">201601109</strain>
    </source>
</reference>
<proteinExistence type="predicted"/>
<dbReference type="Proteomes" id="UP000297649">
    <property type="component" value="Unassembled WGS sequence"/>
</dbReference>
<keyword evidence="1" id="KW-1133">Transmembrane helix</keyword>
<feature type="transmembrane region" description="Helical" evidence="1">
    <location>
        <begin position="225"/>
        <end position="242"/>
    </location>
</feature>
<protein>
    <recommendedName>
        <fullName evidence="4">Glycosyltransferase RgtA/B/C/D-like domain-containing protein</fullName>
    </recommendedName>
</protein>
<evidence type="ECO:0008006" key="4">
    <source>
        <dbReference type="Google" id="ProtNLM"/>
    </source>
</evidence>
<dbReference type="EMBL" id="RQHU01000019">
    <property type="protein sequence ID" value="TGN12231.1"/>
    <property type="molecule type" value="Genomic_DNA"/>
</dbReference>
<keyword evidence="3" id="KW-1185">Reference proteome</keyword>
<keyword evidence="1" id="KW-0472">Membrane</keyword>
<feature type="transmembrane region" description="Helical" evidence="1">
    <location>
        <begin position="60"/>
        <end position="77"/>
    </location>
</feature>
<organism evidence="2 3">
    <name type="scientific">Leptospira bandrabouensis</name>
    <dbReference type="NCBI Taxonomy" id="2484903"/>
    <lineage>
        <taxon>Bacteria</taxon>
        <taxon>Pseudomonadati</taxon>
        <taxon>Spirochaetota</taxon>
        <taxon>Spirochaetia</taxon>
        <taxon>Leptospirales</taxon>
        <taxon>Leptospiraceae</taxon>
        <taxon>Leptospira</taxon>
    </lineage>
</organism>
<feature type="transmembrane region" description="Helical" evidence="1">
    <location>
        <begin position="172"/>
        <end position="192"/>
    </location>
</feature>
<dbReference type="AlphaFoldDB" id="A0A6H3NK96"/>
<evidence type="ECO:0000313" key="3">
    <source>
        <dbReference type="Proteomes" id="UP000297649"/>
    </source>
</evidence>
<name>A0A6H3NK96_9LEPT</name>
<feature type="transmembrane region" description="Helical" evidence="1">
    <location>
        <begin position="15"/>
        <end position="30"/>
    </location>
</feature>
<feature type="transmembrane region" description="Helical" evidence="1">
    <location>
        <begin position="37"/>
        <end position="54"/>
    </location>
</feature>
<comment type="caution">
    <text evidence="2">The sequence shown here is derived from an EMBL/GenBank/DDBJ whole genome shotgun (WGS) entry which is preliminary data.</text>
</comment>
<feature type="transmembrane region" description="Helical" evidence="1">
    <location>
        <begin position="254"/>
        <end position="275"/>
    </location>
</feature>
<feature type="transmembrane region" description="Helical" evidence="1">
    <location>
        <begin position="140"/>
        <end position="160"/>
    </location>
</feature>
<feature type="transmembrane region" description="Helical" evidence="1">
    <location>
        <begin position="199"/>
        <end position="219"/>
    </location>
</feature>
<evidence type="ECO:0000313" key="2">
    <source>
        <dbReference type="EMBL" id="TGN12231.1"/>
    </source>
</evidence>
<evidence type="ECO:0000256" key="1">
    <source>
        <dbReference type="SAM" id="Phobius"/>
    </source>
</evidence>
<gene>
    <name evidence="2" type="ORF">EHR08_12645</name>
</gene>
<keyword evidence="1" id="KW-0812">Transmembrane</keyword>
<sequence length="402" mass="46391">MMLVFTFALGRKKDQMLIILLIGAVILTFIRPEYSLTLLLSIIVVSFYVLYQYLTFQHFKYPFIITLLIASFLLIKYNPTDGHRSSIAFCQHYAYGLFQFDLWKEDPWSYCELAMSKDFGSAKTISEALIANPSKFLGHVLRNIFILPKELGSLLIPFFIGEPGNNTVPVQVAAYSVILIVLFWFIGFFFSLYQGQRNLLQKCFVLIYAMPVLVSTILIYPRPHYLLMVVPFLLIFGIQNLREKFGLLRYKAKFSFPIKSILVASILIYVTPWRLSGKSGLTIPEGQAGIHGKGLCTSVDNLNFLNHLNFENKEMVLLSNLGFISTFLPKEMLVYHHFDKNSNFDEFILRNKINLVWINSALLNDLNFRNDNEFKKLVIGKSKGWKRMNIPNCPNDFLLFNF</sequence>
<accession>A0A6H3NK96</accession>